<dbReference type="InterPro" id="IPR005506">
    <property type="entry name" value="DUF312_ALF"/>
</dbReference>
<dbReference type="Proteomes" id="UP001522868">
    <property type="component" value="Unassembled WGS sequence"/>
</dbReference>
<sequence length="78" mass="8452">MRTAATEALQGTDQQVADFYASGQYQVAETYYRAEITKLANDGGASLKDQAKKALANGSTQALLTFLKNTQYSAAQQR</sequence>
<dbReference type="Pfam" id="PF03752">
    <property type="entry name" value="ALF"/>
    <property type="match status" value="2"/>
</dbReference>
<gene>
    <name evidence="1" type="ORF">M1O15_16335</name>
</gene>
<dbReference type="EMBL" id="JALPTH010000014">
    <property type="protein sequence ID" value="MCK8678931.1"/>
    <property type="molecule type" value="Genomic_DNA"/>
</dbReference>
<evidence type="ECO:0000313" key="1">
    <source>
        <dbReference type="EMBL" id="MCK8678931.1"/>
    </source>
</evidence>
<protein>
    <submittedName>
        <fullName evidence="1">ALF repeat-containing protein</fullName>
    </submittedName>
</protein>
<organism evidence="1 2">
    <name type="scientific">Streptomyces lichenis</name>
    <dbReference type="NCBI Taxonomy" id="2306967"/>
    <lineage>
        <taxon>Bacteria</taxon>
        <taxon>Bacillati</taxon>
        <taxon>Actinomycetota</taxon>
        <taxon>Actinomycetes</taxon>
        <taxon>Kitasatosporales</taxon>
        <taxon>Streptomycetaceae</taxon>
        <taxon>Streptomyces</taxon>
    </lineage>
</organism>
<proteinExistence type="predicted"/>
<dbReference type="RefSeq" id="WP_248634574.1">
    <property type="nucleotide sequence ID" value="NZ_JALPTH010000014.1"/>
</dbReference>
<name>A0ABT0IC89_9ACTN</name>
<accession>A0ABT0IC89</accession>
<reference evidence="1 2" key="1">
    <citation type="submission" date="2022-04" db="EMBL/GenBank/DDBJ databases">
        <title>Streptomyces sp. nov. LCR6-01 isolated from Lichen of Dirinaria sp.</title>
        <authorList>
            <person name="Kanchanasin P."/>
            <person name="Tanasupawat S."/>
            <person name="Phongsopitanun W."/>
        </authorList>
    </citation>
    <scope>NUCLEOTIDE SEQUENCE [LARGE SCALE GENOMIC DNA]</scope>
    <source>
        <strain evidence="1 2">LCR6-01</strain>
    </source>
</reference>
<evidence type="ECO:0000313" key="2">
    <source>
        <dbReference type="Proteomes" id="UP001522868"/>
    </source>
</evidence>
<keyword evidence="2" id="KW-1185">Reference proteome</keyword>
<comment type="caution">
    <text evidence="1">The sequence shown here is derived from an EMBL/GenBank/DDBJ whole genome shotgun (WGS) entry which is preliminary data.</text>
</comment>